<comment type="caution">
    <text evidence="2">The sequence shown here is derived from an EMBL/GenBank/DDBJ whole genome shotgun (WGS) entry which is preliminary data.</text>
</comment>
<evidence type="ECO:0000313" key="3">
    <source>
        <dbReference type="Proteomes" id="UP000009170"/>
    </source>
</evidence>
<dbReference type="RefSeq" id="XP_022838261.1">
    <property type="nucleotide sequence ID" value="XM_022985376.1"/>
</dbReference>
<dbReference type="EMBL" id="CAID01000001">
    <property type="protein sequence ID" value="CEF96722.1"/>
    <property type="molecule type" value="Genomic_DNA"/>
</dbReference>
<keyword evidence="3" id="KW-1185">Reference proteome</keyword>
<evidence type="ECO:0000313" key="2">
    <source>
        <dbReference type="EMBL" id="CEF96722.1"/>
    </source>
</evidence>
<name>A0A090M2G7_OSTTA</name>
<dbReference type="KEGG" id="ota:OT_ostta01g03700"/>
<organism evidence="2 3">
    <name type="scientific">Ostreococcus tauri</name>
    <name type="common">Marine green alga</name>
    <dbReference type="NCBI Taxonomy" id="70448"/>
    <lineage>
        <taxon>Eukaryota</taxon>
        <taxon>Viridiplantae</taxon>
        <taxon>Chlorophyta</taxon>
        <taxon>Mamiellophyceae</taxon>
        <taxon>Mamiellales</taxon>
        <taxon>Bathycoccaceae</taxon>
        <taxon>Ostreococcus</taxon>
    </lineage>
</organism>
<feature type="compositionally biased region" description="Low complexity" evidence="1">
    <location>
        <begin position="50"/>
        <end position="62"/>
    </location>
</feature>
<protein>
    <submittedName>
        <fullName evidence="2">Unnamed product</fullName>
    </submittedName>
</protein>
<proteinExistence type="predicted"/>
<feature type="region of interest" description="Disordered" evidence="1">
    <location>
        <begin position="42"/>
        <end position="63"/>
    </location>
</feature>
<accession>A0A090M2G7</accession>
<dbReference type="AlphaFoldDB" id="A0A090M2G7"/>
<feature type="region of interest" description="Disordered" evidence="1">
    <location>
        <begin position="291"/>
        <end position="340"/>
    </location>
</feature>
<gene>
    <name evidence="2" type="ORF">OT_ostta01g03700</name>
</gene>
<reference evidence="2 3" key="2">
    <citation type="journal article" date="2014" name="BMC Genomics">
        <title>An improved genome of the model marine alga Ostreococcus tauri unfolds by assessing Illumina de novo assemblies.</title>
        <authorList>
            <person name="Blanc-Mathieu R."/>
            <person name="Verhelst B."/>
            <person name="Derelle E."/>
            <person name="Rombauts S."/>
            <person name="Bouget F.Y."/>
            <person name="Carre I."/>
            <person name="Chateau A."/>
            <person name="Eyre-Walker A."/>
            <person name="Grimsley N."/>
            <person name="Moreau H."/>
            <person name="Piegu B."/>
            <person name="Rivals E."/>
            <person name="Schackwitz W."/>
            <person name="Van de Peer Y."/>
            <person name="Piganeau G."/>
        </authorList>
    </citation>
    <scope>NUCLEOTIDE SEQUENCE [LARGE SCALE GENOMIC DNA]</scope>
    <source>
        <strain evidence="3">OTTH 0595 / CCAP 157/2 / RCC745</strain>
    </source>
</reference>
<dbReference type="InParanoid" id="A0A090M2G7"/>
<sequence>MTPARALDRTTWPPMVSPASAKPTTYEPAYAFARDGFASGTKELSEKSRAAVTTPATTTRARGVARELDPDGCWRGSQREWEVSVDARGRVDAAKGRAEGIESGTRARLDAPTRDADLGRDASAVALGYLPSTQLSRDVGAFCPSGGDIAREWPSQSEREQRAMFDRRAMDERINHLSGSTPTLEASAPSALRAPSHDILRAFYPSQEMAVPKEREETIPSMASTRMLESRVAQLECDQGVLHDEVNGVKRILSDIMSTQAHLLSTMTQTRARDATDARFELVRRRVVSERADSGLRRRRHRDNAGNSPKPRRACRDDERTAAVSDDDGFTNLGASQDDVEVSESQLKKIVLSRMLSHQRGVKRTSVSDSE</sequence>
<dbReference type="GeneID" id="9836492"/>
<reference evidence="3" key="1">
    <citation type="journal article" date="2006" name="Proc. Natl. Acad. Sci. U.S.A.">
        <title>Genome analysis of the smallest free-living eukaryote Ostreococcus tauri unveils many unique features.</title>
        <authorList>
            <person name="Derelle E."/>
            <person name="Ferraz C."/>
            <person name="Rombauts S."/>
            <person name="Rouze P."/>
            <person name="Worden A.Z."/>
            <person name="Robbens S."/>
            <person name="Partensky F."/>
            <person name="Degroeve S."/>
            <person name="Echeynie S."/>
            <person name="Cooke R."/>
            <person name="Saeys Y."/>
            <person name="Wuyts J."/>
            <person name="Jabbari K."/>
            <person name="Bowler C."/>
            <person name="Panaud O."/>
            <person name="Piegu B."/>
            <person name="Ball S.G."/>
            <person name="Ral J.-P."/>
            <person name="Bouget F.-Y."/>
            <person name="Piganeau G."/>
            <person name="De Baets B."/>
            <person name="Picard A."/>
            <person name="Delseny M."/>
            <person name="Demaille J."/>
            <person name="Van de Peer Y."/>
            <person name="Moreau H."/>
        </authorList>
    </citation>
    <scope>NUCLEOTIDE SEQUENCE [LARGE SCALE GENOMIC DNA]</scope>
    <source>
        <strain evidence="3">OTTH 0595 / CCAP 157/2 / RCC745</strain>
    </source>
</reference>
<dbReference type="Proteomes" id="UP000009170">
    <property type="component" value="Unassembled WGS sequence"/>
</dbReference>
<feature type="region of interest" description="Disordered" evidence="1">
    <location>
        <begin position="1"/>
        <end position="25"/>
    </location>
</feature>
<evidence type="ECO:0000256" key="1">
    <source>
        <dbReference type="SAM" id="MobiDB-lite"/>
    </source>
</evidence>